<dbReference type="OrthoDB" id="3166656at2759"/>
<gene>
    <name evidence="1" type="ORF">EWM64_g8124</name>
</gene>
<dbReference type="AlphaFoldDB" id="A0A4Y9ZQW4"/>
<reference evidence="1 2" key="1">
    <citation type="submission" date="2019-02" db="EMBL/GenBank/DDBJ databases">
        <title>Genome sequencing of the rare red list fungi Hericium alpestre (H. flagellum).</title>
        <authorList>
            <person name="Buettner E."/>
            <person name="Kellner H."/>
        </authorList>
    </citation>
    <scope>NUCLEOTIDE SEQUENCE [LARGE SCALE GENOMIC DNA]</scope>
    <source>
        <strain evidence="1 2">DSM 108284</strain>
    </source>
</reference>
<comment type="caution">
    <text evidence="1">The sequence shown here is derived from an EMBL/GenBank/DDBJ whole genome shotgun (WGS) entry which is preliminary data.</text>
</comment>
<evidence type="ECO:0000313" key="2">
    <source>
        <dbReference type="Proteomes" id="UP000298061"/>
    </source>
</evidence>
<sequence length="631" mass="71330">MVSLQTTPTVLPVSAQPASACRSKRSTNYAQTNKDMSLAQSYWLGAVQPRIALLQTGFYRQGPETANVLQETIDSELAAIYTAIAAVKSLRNSQAAIRRLPPEVLTRIFWFCSLQESPYCHSGRGKQEASELWQRWSPGWMKVTYVCRFWRDAALQDPRLWGANIACHLPFHWFKETLDRSKLAPASIRLIYDSDPLQSRDEVNGLLSKHLHHIRHLTLEGGYLRDMSAVMGALSRSRAPVLETFKFKQDAREGVGMLPDEIFARCAPRLLRVHLVNYVLPAAFCPEAVFRLEHLDLNISSDEKFSNDFHRSDKCLPYTTLFSTLQQMNALRTLRFKTALPPCAADVFTSRGCILNLPRLEELEIEDGLPEITAFLEGVRIPATTRIKLRSTYSADAVDSAHVLAAHLRRHLQATPALSLWCHASRRYVSIHVKLWLFIPSKATEMDATVDLHIRGGLTPRSKQTGKGVIRQFCRALGVDAVSWLQCSLAPDEEWVHQDLFDLFTAFPALEVLKMCGSTGKHFARLLTSPVHGKKLSMNSAMLQRLRVLVLDGFDLGPPPLKSRKAKPGKCEYIYLLEAFRKRMAALGRVPKLVVCSGVMKQEWIEELRQEIGEVEWVQPKDKGNWWNGMS</sequence>
<name>A0A4Y9ZQW4_9AGAM</name>
<dbReference type="STRING" id="135208.A0A4Y9ZQW4"/>
<dbReference type="EMBL" id="SFCI01001394">
    <property type="protein sequence ID" value="TFY75888.1"/>
    <property type="molecule type" value="Genomic_DNA"/>
</dbReference>
<evidence type="ECO:0000313" key="1">
    <source>
        <dbReference type="EMBL" id="TFY75888.1"/>
    </source>
</evidence>
<organism evidence="1 2">
    <name type="scientific">Hericium alpestre</name>
    <dbReference type="NCBI Taxonomy" id="135208"/>
    <lineage>
        <taxon>Eukaryota</taxon>
        <taxon>Fungi</taxon>
        <taxon>Dikarya</taxon>
        <taxon>Basidiomycota</taxon>
        <taxon>Agaricomycotina</taxon>
        <taxon>Agaricomycetes</taxon>
        <taxon>Russulales</taxon>
        <taxon>Hericiaceae</taxon>
        <taxon>Hericium</taxon>
    </lineage>
</organism>
<dbReference type="Proteomes" id="UP000298061">
    <property type="component" value="Unassembled WGS sequence"/>
</dbReference>
<proteinExistence type="predicted"/>
<keyword evidence="2" id="KW-1185">Reference proteome</keyword>
<protein>
    <submittedName>
        <fullName evidence="1">Uncharacterized protein</fullName>
    </submittedName>
</protein>
<accession>A0A4Y9ZQW4</accession>